<reference evidence="1" key="1">
    <citation type="submission" date="2022-09" db="EMBL/GenBank/DDBJ databases">
        <title>A Global Phylogenomic Analysis of the Shiitake Genus Lentinula.</title>
        <authorList>
            <consortium name="DOE Joint Genome Institute"/>
            <person name="Sierra-Patev S."/>
            <person name="Min B."/>
            <person name="Naranjo-Ortiz M."/>
            <person name="Looney B."/>
            <person name="Konkel Z."/>
            <person name="Slot J.C."/>
            <person name="Sakamoto Y."/>
            <person name="Steenwyk J.L."/>
            <person name="Rokas A."/>
            <person name="Carro J."/>
            <person name="Camarero S."/>
            <person name="Ferreira P."/>
            <person name="Molpeceres G."/>
            <person name="Ruiz-Duenas F.J."/>
            <person name="Serrano A."/>
            <person name="Henrissat B."/>
            <person name="Drula E."/>
            <person name="Hughes K.W."/>
            <person name="Mata J.L."/>
            <person name="Ishikawa N.K."/>
            <person name="Vargas-Isla R."/>
            <person name="Ushijima S."/>
            <person name="Smith C.A."/>
            <person name="Ahrendt S."/>
            <person name="Andreopoulos W."/>
            <person name="He G."/>
            <person name="Labutti K."/>
            <person name="Lipzen A."/>
            <person name="Ng V."/>
            <person name="Riley R."/>
            <person name="Sandor L."/>
            <person name="Barry K."/>
            <person name="Martinez A.T."/>
            <person name="Xiao Y."/>
            <person name="Gibbons J.G."/>
            <person name="Terashima K."/>
            <person name="Grigoriev I.V."/>
            <person name="Hibbett D.S."/>
        </authorList>
    </citation>
    <scope>NUCLEOTIDE SEQUENCE</scope>
    <source>
        <strain evidence="1">TMI1499</strain>
    </source>
</reference>
<sequence>MSLSNDEVVATHDKKRGKEKAKKAKKAKSDESEFRPAENIVRKKKVAGIIEMEIDRKKKKKKEKKDEDKDKDKEPVVDLEGAKEIKSFIQGAPKIEMVKQEGEFEVISEKNKEEKREGRKRRRNSELDSEGAPTARRNKRKREETGNADTEDMQGEESKKKKSKNITGFPDPVEEALLSDQARLALTYAFKQFHKPSKWKFMKSRQNWIIRNWATDNVGKSSPNFLKIPDSQMPLVLRYLSNVKGNIREHLMRTCESIISTEDPAHTSVVTERDGERDDDEKTHPPEKATNPMKVLRAEAMLAMFMDETKSD</sequence>
<proteinExistence type="predicted"/>
<organism evidence="1 2">
    <name type="scientific">Lentinula aff. lateritia</name>
    <dbReference type="NCBI Taxonomy" id="2804960"/>
    <lineage>
        <taxon>Eukaryota</taxon>
        <taxon>Fungi</taxon>
        <taxon>Dikarya</taxon>
        <taxon>Basidiomycota</taxon>
        <taxon>Agaricomycotina</taxon>
        <taxon>Agaricomycetes</taxon>
        <taxon>Agaricomycetidae</taxon>
        <taxon>Agaricales</taxon>
        <taxon>Marasmiineae</taxon>
        <taxon>Omphalotaceae</taxon>
        <taxon>Lentinula</taxon>
    </lineage>
</organism>
<accession>A0ACC1U771</accession>
<evidence type="ECO:0000313" key="2">
    <source>
        <dbReference type="Proteomes" id="UP001163835"/>
    </source>
</evidence>
<comment type="caution">
    <text evidence="1">The sequence shown here is derived from an EMBL/GenBank/DDBJ whole genome shotgun (WGS) entry which is preliminary data.</text>
</comment>
<protein>
    <submittedName>
        <fullName evidence="1">Uncharacterized protein</fullName>
    </submittedName>
</protein>
<dbReference type="Proteomes" id="UP001163835">
    <property type="component" value="Unassembled WGS sequence"/>
</dbReference>
<evidence type="ECO:0000313" key="1">
    <source>
        <dbReference type="EMBL" id="KAJ3812936.1"/>
    </source>
</evidence>
<name>A0ACC1U771_9AGAR</name>
<dbReference type="EMBL" id="MU795008">
    <property type="protein sequence ID" value="KAJ3812936.1"/>
    <property type="molecule type" value="Genomic_DNA"/>
</dbReference>
<keyword evidence="2" id="KW-1185">Reference proteome</keyword>
<gene>
    <name evidence="1" type="ORF">F5876DRAFT_74394</name>
</gene>